<reference evidence="2 3" key="1">
    <citation type="submission" date="2016-05" db="EMBL/GenBank/DDBJ databases">
        <title>First complete genome of the cyanobacterium Cylindrospermopsis raciborskii CS505, containing a circular chromosome and a single extrachromosomal element.</title>
        <authorList>
            <person name="Fuentes J."/>
            <person name="Tamames J."/>
            <person name="Allen E."/>
            <person name="Plominski A."/>
            <person name="Vasquez M."/>
        </authorList>
    </citation>
    <scope>NUCLEOTIDE SEQUENCE [LARGE SCALE GENOMIC DNA]</scope>
    <source>
        <strain evidence="2 3">CS505</strain>
    </source>
</reference>
<protein>
    <recommendedName>
        <fullName evidence="1">Methyltransferase type 11 domain-containing protein</fullName>
    </recommendedName>
</protein>
<evidence type="ECO:0000313" key="3">
    <source>
        <dbReference type="Proteomes" id="UP000093903"/>
    </source>
</evidence>
<evidence type="ECO:0000313" key="2">
    <source>
        <dbReference type="EMBL" id="OBU76970.1"/>
    </source>
</evidence>
<organism evidence="2 3">
    <name type="scientific">Cylindrospermopsis raciborskii CS-505</name>
    <dbReference type="NCBI Taxonomy" id="533240"/>
    <lineage>
        <taxon>Bacteria</taxon>
        <taxon>Bacillati</taxon>
        <taxon>Cyanobacteriota</taxon>
        <taxon>Cyanophyceae</taxon>
        <taxon>Nostocales</taxon>
        <taxon>Aphanizomenonaceae</taxon>
        <taxon>Cylindrospermopsis</taxon>
    </lineage>
</organism>
<proteinExistence type="predicted"/>
<gene>
    <name evidence="2" type="ORF">A9P98_12180</name>
</gene>
<dbReference type="Pfam" id="PF08241">
    <property type="entry name" value="Methyltransf_11"/>
    <property type="match status" value="1"/>
</dbReference>
<feature type="domain" description="Methyltransferase type 11" evidence="1">
    <location>
        <begin position="32"/>
        <end position="80"/>
    </location>
</feature>
<dbReference type="InterPro" id="IPR013216">
    <property type="entry name" value="Methyltransf_11"/>
</dbReference>
<dbReference type="InterPro" id="IPR029063">
    <property type="entry name" value="SAM-dependent_MTases_sf"/>
</dbReference>
<name>A0A853MC26_9CYAN</name>
<dbReference type="SUPFAM" id="SSF53335">
    <property type="entry name" value="S-adenosyl-L-methionine-dependent methyltransferases"/>
    <property type="match status" value="1"/>
</dbReference>
<accession>A0A853MC26</accession>
<comment type="caution">
    <text evidence="2">The sequence shown here is derived from an EMBL/GenBank/DDBJ whole genome shotgun (WGS) entry which is preliminary data.</text>
</comment>
<evidence type="ECO:0000259" key="1">
    <source>
        <dbReference type="Pfam" id="PF08241"/>
    </source>
</evidence>
<dbReference type="GO" id="GO:0008757">
    <property type="term" value="F:S-adenosylmethionine-dependent methyltransferase activity"/>
    <property type="evidence" value="ECO:0007669"/>
    <property type="project" value="InterPro"/>
</dbReference>
<dbReference type="Proteomes" id="UP000093903">
    <property type="component" value="Unassembled WGS sequence"/>
</dbReference>
<dbReference type="Gene3D" id="3.40.50.150">
    <property type="entry name" value="Vaccinia Virus protein VP39"/>
    <property type="match status" value="1"/>
</dbReference>
<sequence>MKKVNLACGSVYIKQSDWINLDYQPMGDGVIKSDLLGTLPFKQGSVSLVYSSHFLEHIPRSKVAHFLSECFRVLEPGGTIRLVLPDLEEICSQYLYNRQRSDHKKADFCVVEMIDQCVRLESGGELGSLYKLYSQSYDRDLEMVEYIRSFNGELLCKAENHNNSPLSKIASLLEEPKLLWGKIAYHLEQYYIRMIVSLLPKAFRTQNVSLATVGERHHWLWDFRQIQQALESVGFIATSRCSFNTSMFPDFPFQSLDMDANGFPRKGLESMYVEAKKPK</sequence>
<dbReference type="RefSeq" id="WP_006279008.1">
    <property type="nucleotide sequence ID" value="NZ_ACYA01000087.1"/>
</dbReference>
<dbReference type="AlphaFoldDB" id="A0A853MC26"/>
<dbReference type="EMBL" id="LYXA01000001">
    <property type="protein sequence ID" value="OBU76970.1"/>
    <property type="molecule type" value="Genomic_DNA"/>
</dbReference>
<dbReference type="CDD" id="cd02440">
    <property type="entry name" value="AdoMet_MTases"/>
    <property type="match status" value="1"/>
</dbReference>